<evidence type="ECO:0000313" key="2">
    <source>
        <dbReference type="EMBL" id="MDT0379464.1"/>
    </source>
</evidence>
<organism evidence="2 3">
    <name type="scientific">Streptomyces hazeniae</name>
    <dbReference type="NCBI Taxonomy" id="3075538"/>
    <lineage>
        <taxon>Bacteria</taxon>
        <taxon>Bacillati</taxon>
        <taxon>Actinomycetota</taxon>
        <taxon>Actinomycetes</taxon>
        <taxon>Kitasatosporales</taxon>
        <taxon>Streptomycetaceae</taxon>
        <taxon>Streptomyces</taxon>
    </lineage>
</organism>
<dbReference type="RefSeq" id="WP_311673256.1">
    <property type="nucleotide sequence ID" value="NZ_JAVREQ010000008.1"/>
</dbReference>
<reference evidence="3" key="1">
    <citation type="submission" date="2023-07" db="EMBL/GenBank/DDBJ databases">
        <title>30 novel species of actinomycetes from the DSMZ collection.</title>
        <authorList>
            <person name="Nouioui I."/>
        </authorList>
    </citation>
    <scope>NUCLEOTIDE SEQUENCE [LARGE SCALE GENOMIC DNA]</scope>
    <source>
        <strain evidence="3">DSM 42041</strain>
    </source>
</reference>
<gene>
    <name evidence="2" type="ORF">RM572_11880</name>
</gene>
<accession>A0ABU2NR60</accession>
<proteinExistence type="predicted"/>
<sequence>MRDPRSADLAPTLHWRKSSYSNQDGGDCVEVADGHPTHTPVRDSTSPATGTLLFPAPAWQAFLTTLR</sequence>
<dbReference type="Proteomes" id="UP001183414">
    <property type="component" value="Unassembled WGS sequence"/>
</dbReference>
<feature type="domain" description="DUF397" evidence="1">
    <location>
        <begin position="13"/>
        <end position="67"/>
    </location>
</feature>
<keyword evidence="3" id="KW-1185">Reference proteome</keyword>
<dbReference type="EMBL" id="JAVREQ010000008">
    <property type="protein sequence ID" value="MDT0379464.1"/>
    <property type="molecule type" value="Genomic_DNA"/>
</dbReference>
<protein>
    <submittedName>
        <fullName evidence="2">DUF397 domain-containing protein</fullName>
    </submittedName>
</protein>
<evidence type="ECO:0000313" key="3">
    <source>
        <dbReference type="Proteomes" id="UP001183414"/>
    </source>
</evidence>
<name>A0ABU2NR60_9ACTN</name>
<dbReference type="Pfam" id="PF04149">
    <property type="entry name" value="DUF397"/>
    <property type="match status" value="1"/>
</dbReference>
<evidence type="ECO:0000259" key="1">
    <source>
        <dbReference type="Pfam" id="PF04149"/>
    </source>
</evidence>
<dbReference type="InterPro" id="IPR007278">
    <property type="entry name" value="DUF397"/>
</dbReference>
<comment type="caution">
    <text evidence="2">The sequence shown here is derived from an EMBL/GenBank/DDBJ whole genome shotgun (WGS) entry which is preliminary data.</text>
</comment>